<feature type="domain" description="SAYSvFN" evidence="2">
    <location>
        <begin position="65"/>
        <end position="134"/>
    </location>
</feature>
<dbReference type="Pfam" id="PF10260">
    <property type="entry name" value="SAYSvFN"/>
    <property type="match status" value="1"/>
</dbReference>
<feature type="transmembrane region" description="Helical" evidence="1">
    <location>
        <begin position="56"/>
        <end position="75"/>
    </location>
</feature>
<keyword evidence="1" id="KW-0812">Transmembrane</keyword>
<accession>A0A9W9ZEG5</accession>
<keyword evidence="1" id="KW-1133">Transmembrane helix</keyword>
<reference evidence="3" key="1">
    <citation type="submission" date="2023-01" db="EMBL/GenBank/DDBJ databases">
        <title>Genome assembly of the deep-sea coral Lophelia pertusa.</title>
        <authorList>
            <person name="Herrera S."/>
            <person name="Cordes E."/>
        </authorList>
    </citation>
    <scope>NUCLEOTIDE SEQUENCE</scope>
    <source>
        <strain evidence="3">USNM1676648</strain>
        <tissue evidence="3">Polyp</tissue>
    </source>
</reference>
<keyword evidence="1" id="KW-0472">Membrane</keyword>
<sequence length="145" mass="17341">MDKDLEKYRASRAEKYRETRKSMWKPSFSLQGIKMSNFTTWFGLNTTDTDQKNEKMWFWFILLLKFIFWILLWGFFIQIEFGTVFFFISMFYWVYVSMQVGTRKPWEPSAYSVFNENCEAIDGTLNAEQFERELKFGAGAVSANN</sequence>
<dbReference type="PANTHER" id="PTHR13527:SF0">
    <property type="entry name" value="SAYSVFN DOMAIN-CONTAINING PROTEIN 1"/>
    <property type="match status" value="1"/>
</dbReference>
<name>A0A9W9ZEG5_9CNID</name>
<feature type="transmembrane region" description="Helical" evidence="1">
    <location>
        <begin position="81"/>
        <end position="98"/>
    </location>
</feature>
<gene>
    <name evidence="3" type="primary">SAYSD1</name>
    <name evidence="3" type="ORF">OS493_012670</name>
</gene>
<organism evidence="3 4">
    <name type="scientific">Desmophyllum pertusum</name>
    <dbReference type="NCBI Taxonomy" id="174260"/>
    <lineage>
        <taxon>Eukaryota</taxon>
        <taxon>Metazoa</taxon>
        <taxon>Cnidaria</taxon>
        <taxon>Anthozoa</taxon>
        <taxon>Hexacorallia</taxon>
        <taxon>Scleractinia</taxon>
        <taxon>Caryophylliina</taxon>
        <taxon>Caryophylliidae</taxon>
        <taxon>Desmophyllum</taxon>
    </lineage>
</organism>
<evidence type="ECO:0000256" key="1">
    <source>
        <dbReference type="SAM" id="Phobius"/>
    </source>
</evidence>
<proteinExistence type="predicted"/>
<dbReference type="InterPro" id="IPR039159">
    <property type="entry name" value="SAYSD1"/>
</dbReference>
<evidence type="ECO:0000313" key="4">
    <source>
        <dbReference type="Proteomes" id="UP001163046"/>
    </source>
</evidence>
<dbReference type="PANTHER" id="PTHR13527">
    <property type="entry name" value="SAYSVFN DOMAIN-CONTAINING PROTEIN 1"/>
    <property type="match status" value="1"/>
</dbReference>
<dbReference type="InterPro" id="IPR019387">
    <property type="entry name" value="SAYSvFN_dom"/>
</dbReference>
<dbReference type="OrthoDB" id="5970131at2759"/>
<keyword evidence="4" id="KW-1185">Reference proteome</keyword>
<evidence type="ECO:0000259" key="2">
    <source>
        <dbReference type="Pfam" id="PF10260"/>
    </source>
</evidence>
<comment type="caution">
    <text evidence="3">The sequence shown here is derived from an EMBL/GenBank/DDBJ whole genome shotgun (WGS) entry which is preliminary data.</text>
</comment>
<dbReference type="AlphaFoldDB" id="A0A9W9ZEG5"/>
<evidence type="ECO:0000313" key="3">
    <source>
        <dbReference type="EMBL" id="KAJ7379910.1"/>
    </source>
</evidence>
<dbReference type="Proteomes" id="UP001163046">
    <property type="component" value="Unassembled WGS sequence"/>
</dbReference>
<dbReference type="EMBL" id="MU826355">
    <property type="protein sequence ID" value="KAJ7379910.1"/>
    <property type="molecule type" value="Genomic_DNA"/>
</dbReference>
<protein>
    <submittedName>
        <fullName evidence="3">SAYSvFN domain-containing protein 1</fullName>
    </submittedName>
</protein>